<organism evidence="1 2">
    <name type="scientific">Clydaea vesicula</name>
    <dbReference type="NCBI Taxonomy" id="447962"/>
    <lineage>
        <taxon>Eukaryota</taxon>
        <taxon>Fungi</taxon>
        <taxon>Fungi incertae sedis</taxon>
        <taxon>Chytridiomycota</taxon>
        <taxon>Chytridiomycota incertae sedis</taxon>
        <taxon>Chytridiomycetes</taxon>
        <taxon>Lobulomycetales</taxon>
        <taxon>Lobulomycetaceae</taxon>
        <taxon>Clydaea</taxon>
    </lineage>
</organism>
<reference evidence="1" key="1">
    <citation type="submission" date="2020-05" db="EMBL/GenBank/DDBJ databases">
        <title>Phylogenomic resolution of chytrid fungi.</title>
        <authorList>
            <person name="Stajich J.E."/>
            <person name="Amses K."/>
            <person name="Simmons R."/>
            <person name="Seto K."/>
            <person name="Myers J."/>
            <person name="Bonds A."/>
            <person name="Quandt C.A."/>
            <person name="Barry K."/>
            <person name="Liu P."/>
            <person name="Grigoriev I."/>
            <person name="Longcore J.E."/>
            <person name="James T.Y."/>
        </authorList>
    </citation>
    <scope>NUCLEOTIDE SEQUENCE</scope>
    <source>
        <strain evidence="1">JEL0476</strain>
    </source>
</reference>
<accession>A0AAD5TWV3</accession>
<evidence type="ECO:0000313" key="2">
    <source>
        <dbReference type="Proteomes" id="UP001211065"/>
    </source>
</evidence>
<dbReference type="EMBL" id="JADGJW010001218">
    <property type="protein sequence ID" value="KAJ3205281.1"/>
    <property type="molecule type" value="Genomic_DNA"/>
</dbReference>
<comment type="caution">
    <text evidence="1">The sequence shown here is derived from an EMBL/GenBank/DDBJ whole genome shotgun (WGS) entry which is preliminary data.</text>
</comment>
<name>A0AAD5TWV3_9FUNG</name>
<sequence>MKKMTTFTQSLSRKVTAINPNATGYEINNLIYTQKTISKDLSATAIDMQKANTILATWGKHV</sequence>
<proteinExistence type="predicted"/>
<evidence type="ECO:0000313" key="1">
    <source>
        <dbReference type="EMBL" id="KAJ3205281.1"/>
    </source>
</evidence>
<protein>
    <submittedName>
        <fullName evidence="1">Uncharacterized protein</fullName>
    </submittedName>
</protein>
<keyword evidence="2" id="KW-1185">Reference proteome</keyword>
<dbReference type="AlphaFoldDB" id="A0AAD5TWV3"/>
<dbReference type="Proteomes" id="UP001211065">
    <property type="component" value="Unassembled WGS sequence"/>
</dbReference>
<gene>
    <name evidence="1" type="ORF">HK099_000869</name>
</gene>